<evidence type="ECO:0000256" key="9">
    <source>
        <dbReference type="ARBA" id="ARBA00023157"/>
    </source>
</evidence>
<keyword evidence="5 11" id="KW-0408">Iron</keyword>
<keyword evidence="9 11" id="KW-1015">Disulfide bond</keyword>
<evidence type="ECO:0000256" key="1">
    <source>
        <dbReference type="ARBA" id="ARBA00004496"/>
    </source>
</evidence>
<keyword evidence="6 11" id="KW-0411">Iron-sulfur</keyword>
<dbReference type="Pfam" id="PF02467">
    <property type="entry name" value="Whib"/>
    <property type="match status" value="1"/>
</dbReference>
<feature type="binding site" evidence="11">
    <location>
        <position position="71"/>
    </location>
    <ligand>
        <name>[4Fe-4S] cluster</name>
        <dbReference type="ChEBI" id="CHEBI:49883"/>
    </ligand>
</feature>
<evidence type="ECO:0000256" key="11">
    <source>
        <dbReference type="HAMAP-Rule" id="MF_01479"/>
    </source>
</evidence>
<keyword evidence="10 11" id="KW-0804">Transcription</keyword>
<keyword evidence="3 11" id="KW-0004">4Fe-4S</keyword>
<comment type="caution">
    <text evidence="13">The sequence shown here is derived from an EMBL/GenBank/DDBJ whole genome shotgun (WGS) entry which is preliminary data.</text>
</comment>
<dbReference type="InterPro" id="IPR034768">
    <property type="entry name" value="4FE4S_WBL"/>
</dbReference>
<dbReference type="PANTHER" id="PTHR38839">
    <property type="entry name" value="TRANSCRIPTIONAL REGULATOR WHID-RELATED"/>
    <property type="match status" value="1"/>
</dbReference>
<keyword evidence="7 11" id="KW-0805">Transcription regulation</keyword>
<dbReference type="InterPro" id="IPR003482">
    <property type="entry name" value="Whib"/>
</dbReference>
<evidence type="ECO:0000256" key="7">
    <source>
        <dbReference type="ARBA" id="ARBA00023015"/>
    </source>
</evidence>
<evidence type="ECO:0000256" key="4">
    <source>
        <dbReference type="ARBA" id="ARBA00022723"/>
    </source>
</evidence>
<keyword evidence="11" id="KW-0963">Cytoplasm</keyword>
<evidence type="ECO:0000313" key="13">
    <source>
        <dbReference type="EMBL" id="GAA1707618.1"/>
    </source>
</evidence>
<evidence type="ECO:0000256" key="6">
    <source>
        <dbReference type="ARBA" id="ARBA00023014"/>
    </source>
</evidence>
<protein>
    <recommendedName>
        <fullName evidence="11">Transcriptional regulator WhiB</fullName>
    </recommendedName>
</protein>
<comment type="similarity">
    <text evidence="2 11">Belongs to the WhiB family.</text>
</comment>
<name>A0ABP4UQI7_9ACTN</name>
<comment type="cofactor">
    <cofactor evidence="11">
        <name>[4Fe-4S] cluster</name>
        <dbReference type="ChEBI" id="CHEBI:49883"/>
    </cofactor>
    <text evidence="11">Binds 1 [4Fe-4S] cluster per subunit. Following nitrosylation of the [4Fe-4S] cluster binds 1 [4Fe-8(NO)] cluster per subunit.</text>
</comment>
<keyword evidence="4 11" id="KW-0479">Metal-binding</keyword>
<comment type="PTM">
    <text evidence="11">Upon Fe-S cluster removal intramolecular disulfide bonds are formed.</text>
</comment>
<feature type="domain" description="4Fe-4S Wbl-type" evidence="12">
    <location>
        <begin position="47"/>
        <end position="104"/>
    </location>
</feature>
<dbReference type="HAMAP" id="MF_01479">
    <property type="entry name" value="WhiB"/>
    <property type="match status" value="1"/>
</dbReference>
<feature type="binding site" evidence="11">
    <location>
        <position position="74"/>
    </location>
    <ligand>
        <name>[4Fe-4S] cluster</name>
        <dbReference type="ChEBI" id="CHEBI:49883"/>
    </ligand>
</feature>
<evidence type="ECO:0000256" key="2">
    <source>
        <dbReference type="ARBA" id="ARBA00006597"/>
    </source>
</evidence>
<comment type="subcellular location">
    <subcellularLocation>
        <location evidence="1 11">Cytoplasm</location>
    </subcellularLocation>
</comment>
<dbReference type="PANTHER" id="PTHR38839:SF4">
    <property type="entry name" value="TRANSCRIPTIONAL REGULATOR WHIB"/>
    <property type="match status" value="1"/>
</dbReference>
<comment type="function">
    <text evidence="11">Acts as a transcriptional regulator. Probably redox-responsive. The apo- but not holo-form probably binds DNA.</text>
</comment>
<gene>
    <name evidence="11" type="primary">whiB</name>
    <name evidence="13" type="ORF">GCM10009765_66370</name>
</gene>
<dbReference type="Proteomes" id="UP001500618">
    <property type="component" value="Unassembled WGS sequence"/>
</dbReference>
<dbReference type="PROSITE" id="PS51674">
    <property type="entry name" value="4FE4S_WBL"/>
    <property type="match status" value="1"/>
</dbReference>
<organism evidence="13 14">
    <name type="scientific">Fodinicola feengrottensis</name>
    <dbReference type="NCBI Taxonomy" id="435914"/>
    <lineage>
        <taxon>Bacteria</taxon>
        <taxon>Bacillati</taxon>
        <taxon>Actinomycetota</taxon>
        <taxon>Actinomycetes</taxon>
        <taxon>Mycobacteriales</taxon>
        <taxon>Fodinicola</taxon>
    </lineage>
</organism>
<feature type="binding site" evidence="11">
    <location>
        <position position="48"/>
    </location>
    <ligand>
        <name>[4Fe-4S] cluster</name>
        <dbReference type="ChEBI" id="CHEBI:49883"/>
    </ligand>
</feature>
<evidence type="ECO:0000313" key="14">
    <source>
        <dbReference type="Proteomes" id="UP001500618"/>
    </source>
</evidence>
<evidence type="ECO:0000256" key="5">
    <source>
        <dbReference type="ARBA" id="ARBA00023004"/>
    </source>
</evidence>
<evidence type="ECO:0000259" key="12">
    <source>
        <dbReference type="PROSITE" id="PS51674"/>
    </source>
</evidence>
<evidence type="ECO:0000256" key="3">
    <source>
        <dbReference type="ARBA" id="ARBA00022485"/>
    </source>
</evidence>
<keyword evidence="14" id="KW-1185">Reference proteome</keyword>
<evidence type="ECO:0000256" key="8">
    <source>
        <dbReference type="ARBA" id="ARBA00023125"/>
    </source>
</evidence>
<comment type="PTM">
    <text evidence="11">The Fe-S cluster can be nitrosylated by nitric oxide (NO).</text>
</comment>
<reference evidence="14" key="1">
    <citation type="journal article" date="2019" name="Int. J. Syst. Evol. Microbiol.">
        <title>The Global Catalogue of Microorganisms (GCM) 10K type strain sequencing project: providing services to taxonomists for standard genome sequencing and annotation.</title>
        <authorList>
            <consortium name="The Broad Institute Genomics Platform"/>
            <consortium name="The Broad Institute Genome Sequencing Center for Infectious Disease"/>
            <person name="Wu L."/>
            <person name="Ma J."/>
        </authorList>
    </citation>
    <scope>NUCLEOTIDE SEQUENCE [LARGE SCALE GENOMIC DNA]</scope>
    <source>
        <strain evidence="14">JCM 14718</strain>
    </source>
</reference>
<dbReference type="EMBL" id="BAAANY010000032">
    <property type="protein sequence ID" value="GAA1707618.1"/>
    <property type="molecule type" value="Genomic_DNA"/>
</dbReference>
<feature type="binding site" evidence="11">
    <location>
        <position position="80"/>
    </location>
    <ligand>
        <name>[4Fe-4S] cluster</name>
        <dbReference type="ChEBI" id="CHEBI:49883"/>
    </ligand>
</feature>
<sequence>MPKLRKPAITLHRITPAVTGVIVPRTRKGSDPVRTAVTIPPFVDGAICAQVDPEIFFPEKGGSFRDAKRICAICPVQRECLEWAVENREPFGIWGGKSVSERQKIRAANSRSAAA</sequence>
<accession>A0ABP4UQI7</accession>
<keyword evidence="8 11" id="KW-0238">DNA-binding</keyword>
<proteinExistence type="inferred from homology"/>
<evidence type="ECO:0000256" key="10">
    <source>
        <dbReference type="ARBA" id="ARBA00023163"/>
    </source>
</evidence>